<evidence type="ECO:0000313" key="6">
    <source>
        <dbReference type="Proteomes" id="UP000019225"/>
    </source>
</evidence>
<dbReference type="Proteomes" id="UP000019225">
    <property type="component" value="Chromosome"/>
</dbReference>
<keyword evidence="2" id="KW-0238">DNA-binding</keyword>
<sequence>MLGRVIQVLVAADEALLRAGILDTSAVARGRVGALTGAGREVLRHVGTGLSNAEIVARLDLGAGTVKAHIGRIRTKLDCANRAQAAATLAHGAGPRTETREAP</sequence>
<dbReference type="SMART" id="SM00421">
    <property type="entry name" value="HTH_LUXR"/>
    <property type="match status" value="1"/>
</dbReference>
<name>W5W7Q0_9PSEU</name>
<dbReference type="CDD" id="cd06170">
    <property type="entry name" value="LuxR_C_like"/>
    <property type="match status" value="1"/>
</dbReference>
<evidence type="ECO:0000256" key="1">
    <source>
        <dbReference type="ARBA" id="ARBA00023015"/>
    </source>
</evidence>
<evidence type="ECO:0000313" key="5">
    <source>
        <dbReference type="EMBL" id="AHH97148.1"/>
    </source>
</evidence>
<dbReference type="InterPro" id="IPR036388">
    <property type="entry name" value="WH-like_DNA-bd_sf"/>
</dbReference>
<proteinExistence type="predicted"/>
<dbReference type="InterPro" id="IPR000792">
    <property type="entry name" value="Tscrpt_reg_LuxR_C"/>
</dbReference>
<dbReference type="HOGENOM" id="CLU_2260074_0_0_11"/>
<dbReference type="PANTHER" id="PTHR44688">
    <property type="entry name" value="DNA-BINDING TRANSCRIPTIONAL ACTIVATOR DEVR_DOSR"/>
    <property type="match status" value="1"/>
</dbReference>
<evidence type="ECO:0000259" key="4">
    <source>
        <dbReference type="PROSITE" id="PS50043"/>
    </source>
</evidence>
<evidence type="ECO:0000256" key="3">
    <source>
        <dbReference type="ARBA" id="ARBA00023163"/>
    </source>
</evidence>
<evidence type="ECO:0000256" key="2">
    <source>
        <dbReference type="ARBA" id="ARBA00023125"/>
    </source>
</evidence>
<feature type="domain" description="HTH luxR-type" evidence="4">
    <location>
        <begin position="28"/>
        <end position="93"/>
    </location>
</feature>
<dbReference type="eggNOG" id="COG2197">
    <property type="taxonomic scope" value="Bacteria"/>
</dbReference>
<dbReference type="SUPFAM" id="SSF46894">
    <property type="entry name" value="C-terminal effector domain of the bipartite response regulators"/>
    <property type="match status" value="1"/>
</dbReference>
<dbReference type="GO" id="GO:0003677">
    <property type="term" value="F:DNA binding"/>
    <property type="evidence" value="ECO:0007669"/>
    <property type="project" value="UniProtKB-KW"/>
</dbReference>
<protein>
    <recommendedName>
        <fullName evidence="4">HTH luxR-type domain-containing protein</fullName>
    </recommendedName>
</protein>
<organism evidence="5 6">
    <name type="scientific">Kutzneria albida DSM 43870</name>
    <dbReference type="NCBI Taxonomy" id="1449976"/>
    <lineage>
        <taxon>Bacteria</taxon>
        <taxon>Bacillati</taxon>
        <taxon>Actinomycetota</taxon>
        <taxon>Actinomycetes</taxon>
        <taxon>Pseudonocardiales</taxon>
        <taxon>Pseudonocardiaceae</taxon>
        <taxon>Kutzneria</taxon>
    </lineage>
</organism>
<reference evidence="5 6" key="1">
    <citation type="journal article" date="2014" name="BMC Genomics">
        <title>Complete genome sequence of producer of the glycopeptide antibiotic Aculeximycin Kutzneria albida DSM 43870T, a representative of minor genus of Pseudonocardiaceae.</title>
        <authorList>
            <person name="Rebets Y."/>
            <person name="Tokovenko B."/>
            <person name="Lushchyk I."/>
            <person name="Ruckert C."/>
            <person name="Zaburannyi N."/>
            <person name="Bechthold A."/>
            <person name="Kalinowski J."/>
            <person name="Luzhetskyy A."/>
        </authorList>
    </citation>
    <scope>NUCLEOTIDE SEQUENCE [LARGE SCALE GENOMIC DNA]</scope>
    <source>
        <strain evidence="5">DSM 43870</strain>
    </source>
</reference>
<keyword evidence="3" id="KW-0804">Transcription</keyword>
<dbReference type="Gene3D" id="1.10.10.10">
    <property type="entry name" value="Winged helix-like DNA-binding domain superfamily/Winged helix DNA-binding domain"/>
    <property type="match status" value="1"/>
</dbReference>
<dbReference type="KEGG" id="kal:KALB_3784"/>
<keyword evidence="1" id="KW-0805">Transcription regulation</keyword>
<dbReference type="EMBL" id="CP007155">
    <property type="protein sequence ID" value="AHH97148.1"/>
    <property type="molecule type" value="Genomic_DNA"/>
</dbReference>
<dbReference type="AlphaFoldDB" id="W5W7Q0"/>
<dbReference type="PROSITE" id="PS50043">
    <property type="entry name" value="HTH_LUXR_2"/>
    <property type="match status" value="1"/>
</dbReference>
<dbReference type="STRING" id="1449976.KALB_3784"/>
<gene>
    <name evidence="5" type="ORF">KALB_3784</name>
</gene>
<dbReference type="PRINTS" id="PR00038">
    <property type="entry name" value="HTHLUXR"/>
</dbReference>
<dbReference type="GO" id="GO:0006355">
    <property type="term" value="P:regulation of DNA-templated transcription"/>
    <property type="evidence" value="ECO:0007669"/>
    <property type="project" value="InterPro"/>
</dbReference>
<accession>W5W7Q0</accession>
<dbReference type="Pfam" id="PF00196">
    <property type="entry name" value="GerE"/>
    <property type="match status" value="1"/>
</dbReference>
<dbReference type="PANTHER" id="PTHR44688:SF16">
    <property type="entry name" value="DNA-BINDING TRANSCRIPTIONAL ACTIVATOR DEVR_DOSR"/>
    <property type="match status" value="1"/>
</dbReference>
<dbReference type="InterPro" id="IPR016032">
    <property type="entry name" value="Sig_transdc_resp-reg_C-effctor"/>
</dbReference>
<keyword evidence="6" id="KW-1185">Reference proteome</keyword>